<gene>
    <name evidence="19" type="ORF">AMELA_G00254740</name>
</gene>
<evidence type="ECO:0000256" key="6">
    <source>
        <dbReference type="ARBA" id="ARBA00022729"/>
    </source>
</evidence>
<dbReference type="PRINTS" id="PR01857">
    <property type="entry name" value="ADAMTSFAMILY"/>
</dbReference>
<dbReference type="PANTHER" id="PTHR13723:SF39">
    <property type="entry name" value="A DISINTEGRIN AND METALLOPROTEINASE WITH THROMBOSPONDIN MOTIFS 15"/>
    <property type="match status" value="1"/>
</dbReference>
<keyword evidence="8" id="KW-0378">Hydrolase</keyword>
<dbReference type="SMART" id="SM00209">
    <property type="entry name" value="TSP1"/>
    <property type="match status" value="1"/>
</dbReference>
<feature type="disulfide bond" evidence="15">
    <location>
        <begin position="320"/>
        <end position="325"/>
    </location>
</feature>
<reference evidence="19 20" key="1">
    <citation type="submission" date="2020-02" db="EMBL/GenBank/DDBJ databases">
        <title>A chromosome-scale genome assembly of the black bullhead catfish (Ameiurus melas).</title>
        <authorList>
            <person name="Wen M."/>
            <person name="Zham M."/>
            <person name="Cabau C."/>
            <person name="Klopp C."/>
            <person name="Donnadieu C."/>
            <person name="Roques C."/>
            <person name="Bouchez O."/>
            <person name="Lampietro C."/>
            <person name="Jouanno E."/>
            <person name="Herpin A."/>
            <person name="Louis A."/>
            <person name="Berthelot C."/>
            <person name="Parey E."/>
            <person name="Roest-Crollius H."/>
            <person name="Braasch I."/>
            <person name="Postlethwait J."/>
            <person name="Robinson-Rechavi M."/>
            <person name="Echchiki A."/>
            <person name="Begum T."/>
            <person name="Montfort J."/>
            <person name="Schartl M."/>
            <person name="Bobe J."/>
            <person name="Guiguen Y."/>
        </authorList>
    </citation>
    <scope>NUCLEOTIDE SEQUENCE [LARGE SCALE GENOMIC DNA]</scope>
    <source>
        <strain evidence="19">M_S1</strain>
        <tissue evidence="19">Blood</tissue>
    </source>
</reference>
<evidence type="ECO:0000256" key="5">
    <source>
        <dbReference type="ARBA" id="ARBA00022723"/>
    </source>
</evidence>
<evidence type="ECO:0000256" key="12">
    <source>
        <dbReference type="ARBA" id="ARBA00023180"/>
    </source>
</evidence>
<feature type="binding site" evidence="14">
    <location>
        <position position="302"/>
    </location>
    <ligand>
        <name>Ca(2+)</name>
        <dbReference type="ChEBI" id="CHEBI:29108"/>
        <label>2</label>
    </ligand>
</feature>
<evidence type="ECO:0000256" key="8">
    <source>
        <dbReference type="ARBA" id="ARBA00022801"/>
    </source>
</evidence>
<feature type="binding site" evidence="14 16">
    <location>
        <position position="359"/>
    </location>
    <ligand>
        <name>Zn(2+)</name>
        <dbReference type="ChEBI" id="CHEBI:29105"/>
        <note>catalytic</note>
    </ligand>
</feature>
<evidence type="ECO:0000256" key="4">
    <source>
        <dbReference type="ARBA" id="ARBA00022670"/>
    </source>
</evidence>
<feature type="binding site" evidence="14">
    <location>
        <position position="302"/>
    </location>
    <ligand>
        <name>Ca(2+)</name>
        <dbReference type="ChEBI" id="CHEBI:29108"/>
        <label>1</label>
    </ligand>
</feature>
<dbReference type="Proteomes" id="UP000593565">
    <property type="component" value="Unassembled WGS sequence"/>
</dbReference>
<feature type="disulfide bond" evidence="15">
    <location>
        <begin position="291"/>
        <end position="343"/>
    </location>
</feature>
<keyword evidence="11 15" id="KW-1015">Disulfide bond</keyword>
<dbReference type="AlphaFoldDB" id="A0A7J5ZR56"/>
<dbReference type="Gene3D" id="3.40.390.10">
    <property type="entry name" value="Collagenase (Catalytic Domain)"/>
    <property type="match status" value="1"/>
</dbReference>
<dbReference type="GO" id="GO:0031012">
    <property type="term" value="C:extracellular matrix"/>
    <property type="evidence" value="ECO:0007669"/>
    <property type="project" value="TreeGrafter"/>
</dbReference>
<feature type="active site" evidence="13 16">
    <location>
        <position position="360"/>
    </location>
</feature>
<keyword evidence="6 17" id="KW-0732">Signal</keyword>
<evidence type="ECO:0000256" key="7">
    <source>
        <dbReference type="ARBA" id="ARBA00022737"/>
    </source>
</evidence>
<dbReference type="Pfam" id="PF00090">
    <property type="entry name" value="TSP_1"/>
    <property type="match status" value="1"/>
</dbReference>
<feature type="binding site" evidence="14 16">
    <location>
        <position position="369"/>
    </location>
    <ligand>
        <name>Zn(2+)</name>
        <dbReference type="ChEBI" id="CHEBI:29105"/>
        <note>catalytic</note>
    </ligand>
</feature>
<feature type="binding site" evidence="14">
    <location>
        <position position="423"/>
    </location>
    <ligand>
        <name>Ca(2+)</name>
        <dbReference type="ChEBI" id="CHEBI:29108"/>
        <label>1</label>
    </ligand>
</feature>
<feature type="disulfide bond" evidence="15">
    <location>
        <begin position="492"/>
        <end position="503"/>
    </location>
</feature>
<comment type="caution">
    <text evidence="19">The sequence shown here is derived from an EMBL/GenBank/DDBJ whole genome shotgun (WGS) entry which is preliminary data.</text>
</comment>
<keyword evidence="14" id="KW-0106">Calcium</keyword>
<dbReference type="SUPFAM" id="SSF55486">
    <property type="entry name" value="Metalloproteases ('zincins'), catalytic domain"/>
    <property type="match status" value="1"/>
</dbReference>
<evidence type="ECO:0000259" key="18">
    <source>
        <dbReference type="PROSITE" id="PS50215"/>
    </source>
</evidence>
<feature type="disulfide bond" evidence="15">
    <location>
        <begin position="464"/>
        <end position="498"/>
    </location>
</feature>
<feature type="disulfide bond" evidence="15">
    <location>
        <begin position="337"/>
        <end position="420"/>
    </location>
</feature>
<evidence type="ECO:0000256" key="3">
    <source>
        <dbReference type="ARBA" id="ARBA00022530"/>
    </source>
</evidence>
<dbReference type="PROSITE" id="PS50215">
    <property type="entry name" value="ADAM_MEPRO"/>
    <property type="match status" value="1"/>
</dbReference>
<keyword evidence="12" id="KW-0325">Glycoprotein</keyword>
<dbReference type="Gene3D" id="3.40.1620.60">
    <property type="match status" value="2"/>
</dbReference>
<dbReference type="InterPro" id="IPR002870">
    <property type="entry name" value="Peptidase_M12B_N"/>
</dbReference>
<comment type="caution">
    <text evidence="16">Lacks conserved residue(s) required for the propagation of feature annotation.</text>
</comment>
<keyword evidence="10" id="KW-0482">Metalloprotease</keyword>
<dbReference type="InterPro" id="IPR001590">
    <property type="entry name" value="Peptidase_M12B"/>
</dbReference>
<dbReference type="InterPro" id="IPR041645">
    <property type="entry name" value="ADAMTS_CR_2"/>
</dbReference>
<keyword evidence="9 14" id="KW-0862">Zinc</keyword>
<feature type="disulfide bond" evidence="15">
    <location>
        <begin position="446"/>
        <end position="469"/>
    </location>
</feature>
<dbReference type="InterPro" id="IPR024079">
    <property type="entry name" value="MetalloPept_cat_dom_sf"/>
</dbReference>
<dbReference type="EMBL" id="JAAGNN010000024">
    <property type="protein sequence ID" value="KAF4073075.1"/>
    <property type="molecule type" value="Genomic_DNA"/>
</dbReference>
<evidence type="ECO:0000256" key="10">
    <source>
        <dbReference type="ARBA" id="ARBA00023049"/>
    </source>
</evidence>
<evidence type="ECO:0000256" key="14">
    <source>
        <dbReference type="PIRSR" id="PIRSR613273-2"/>
    </source>
</evidence>
<dbReference type="FunFam" id="2.20.100.10:FF:000006">
    <property type="entry name" value="A disintegrin and metalloproteinase with thrombospondin motifs 1"/>
    <property type="match status" value="1"/>
</dbReference>
<dbReference type="Pfam" id="PF17771">
    <property type="entry name" value="ADAMTS_CR_2"/>
    <property type="match status" value="1"/>
</dbReference>
<dbReference type="PROSITE" id="PS50092">
    <property type="entry name" value="TSP1"/>
    <property type="match status" value="1"/>
</dbReference>
<organism evidence="19 20">
    <name type="scientific">Ameiurus melas</name>
    <name type="common">Black bullhead</name>
    <name type="synonym">Silurus melas</name>
    <dbReference type="NCBI Taxonomy" id="219545"/>
    <lineage>
        <taxon>Eukaryota</taxon>
        <taxon>Metazoa</taxon>
        <taxon>Chordata</taxon>
        <taxon>Craniata</taxon>
        <taxon>Vertebrata</taxon>
        <taxon>Euteleostomi</taxon>
        <taxon>Actinopterygii</taxon>
        <taxon>Neopterygii</taxon>
        <taxon>Teleostei</taxon>
        <taxon>Ostariophysi</taxon>
        <taxon>Siluriformes</taxon>
        <taxon>Ictaluridae</taxon>
        <taxon>Ameiurus</taxon>
    </lineage>
</organism>
<keyword evidence="2" id="KW-0964">Secreted</keyword>
<keyword evidence="5 14" id="KW-0479">Metal-binding</keyword>
<feature type="domain" description="Peptidase M12B" evidence="18">
    <location>
        <begin position="216"/>
        <end position="425"/>
    </location>
</feature>
<feature type="disulfide bond" evidence="15">
    <location>
        <begin position="375"/>
        <end position="404"/>
    </location>
</feature>
<comment type="cofactor">
    <cofactor evidence="14">
        <name>Zn(2+)</name>
        <dbReference type="ChEBI" id="CHEBI:29105"/>
    </cofactor>
    <text evidence="14">Binds 1 zinc ion per subunit.</text>
</comment>
<dbReference type="CDD" id="cd04273">
    <property type="entry name" value="ZnMc_ADAMTS_like"/>
    <property type="match status" value="1"/>
</dbReference>
<keyword evidence="4" id="KW-0645">Protease</keyword>
<keyword evidence="7" id="KW-0677">Repeat</keyword>
<dbReference type="PANTHER" id="PTHR13723">
    <property type="entry name" value="ADAMTS A DISINTEGRIN AND METALLOPROTEASE WITH THROMBOSPONDIN MOTIFS PROTEASE"/>
    <property type="match status" value="1"/>
</dbReference>
<feature type="signal peptide" evidence="17">
    <location>
        <begin position="1"/>
        <end position="23"/>
    </location>
</feature>
<evidence type="ECO:0000313" key="20">
    <source>
        <dbReference type="Proteomes" id="UP000593565"/>
    </source>
</evidence>
<evidence type="ECO:0000256" key="16">
    <source>
        <dbReference type="PROSITE-ProRule" id="PRU00276"/>
    </source>
</evidence>
<sequence>MFLFTRAVLIVNVLFVICKVARSMQSQLCEPVRVDNHDYTDNNFVGSEMSEPPNKVAFQISAFGQDFVLDLHADSSFIAPTHSTFGMPLVSERADLRRCFYAGTVNSDPLSYVALSLCDGLHGAFGYDGWEYFVNPATDDSVFSSARRSAESAHLLRRRANAELGGNGTTRCGVDGGPTPEVARSLEKFKRSEEAKAGDKTTAQRSRLKRFASVPRYVETLVVADESMANFHGDDLRHYVLTLMAVAARLYKHPSILNPINIVVVKFLVITDEDKGPKVTGNAAMTLRNFCTWQKKMNKNSDKHPEYWDTAILFTREDLCGASTCDTLGMADVGTMCDPKRSCSVIEDDGLPSAFTTAHELGHVFNMPHDNVKACEDVFGKLQDNHMMSPTLIRINRTSPWSPCSAAIITEFLDSGHGDCLLDQPEKPSALPDILPGVSYGLERQCELSFGTGSKPCPLMQAPCQRLWCTGKTRGQPVCQTRHFPWADGTACGDGMLCMRGVCLEDYEVTRPKVDGKWGKWGTFGPCSRTCGGGVQLAKRECNNPLPDNGGKYCQGVRVKYRSCNLTPCSDTGKSYREEQCEAFNGFNLNTNRLTPSVVWVPKYSGISPKDQCKLICRANGTGYFYVLSPKVVDGTPCSPDSSGVCVQGKCSKAGCDINSAPARSLTSVASVEGTIRAARRFLAYSQNPFMATTLSSCFQWVRPTLTSANVAIREW</sequence>
<dbReference type="InterPro" id="IPR036383">
    <property type="entry name" value="TSP1_rpt_sf"/>
</dbReference>
<feature type="binding site" evidence="14">
    <location>
        <position position="423"/>
    </location>
    <ligand>
        <name>Ca(2+)</name>
        <dbReference type="ChEBI" id="CHEBI:29108"/>
        <label>2</label>
    </ligand>
</feature>
<feature type="chain" id="PRO_5029756027" description="Peptidase M12B domain-containing protein" evidence="17">
    <location>
        <begin position="24"/>
        <end position="716"/>
    </location>
</feature>
<dbReference type="InterPro" id="IPR000884">
    <property type="entry name" value="TSP1_rpt"/>
</dbReference>
<feature type="disulfide bond" evidence="15">
    <location>
        <begin position="542"/>
        <end position="554"/>
    </location>
</feature>
<feature type="binding site" evidence="14">
    <location>
        <position position="420"/>
    </location>
    <ligand>
        <name>Ca(2+)</name>
        <dbReference type="ChEBI" id="CHEBI:29108"/>
        <label>1</label>
    </ligand>
</feature>
<dbReference type="Pfam" id="PF01421">
    <property type="entry name" value="Reprolysin"/>
    <property type="match status" value="1"/>
</dbReference>
<evidence type="ECO:0000256" key="9">
    <source>
        <dbReference type="ARBA" id="ARBA00022833"/>
    </source>
</evidence>
<comment type="subcellular location">
    <subcellularLocation>
        <location evidence="1">Secreted</location>
        <location evidence="1">Extracellular space</location>
        <location evidence="1">Extracellular matrix</location>
    </subcellularLocation>
</comment>
<dbReference type="GO" id="GO:0030198">
    <property type="term" value="P:extracellular matrix organization"/>
    <property type="evidence" value="ECO:0007669"/>
    <property type="project" value="InterPro"/>
</dbReference>
<feature type="disulfide bond" evidence="15">
    <location>
        <begin position="531"/>
        <end position="569"/>
    </location>
</feature>
<dbReference type="SMART" id="SM00608">
    <property type="entry name" value="ACR"/>
    <property type="match status" value="1"/>
</dbReference>
<dbReference type="GO" id="GO:0046872">
    <property type="term" value="F:metal ion binding"/>
    <property type="evidence" value="ECO:0007669"/>
    <property type="project" value="UniProtKB-KW"/>
</dbReference>
<dbReference type="Gene3D" id="2.20.100.10">
    <property type="entry name" value="Thrombospondin type-1 (TSP1) repeat"/>
    <property type="match status" value="1"/>
</dbReference>
<feature type="disulfide bond" evidence="15">
    <location>
        <begin position="457"/>
        <end position="479"/>
    </location>
</feature>
<dbReference type="GO" id="GO:0004222">
    <property type="term" value="F:metalloendopeptidase activity"/>
    <property type="evidence" value="ECO:0007669"/>
    <property type="project" value="InterPro"/>
</dbReference>
<evidence type="ECO:0000256" key="1">
    <source>
        <dbReference type="ARBA" id="ARBA00004498"/>
    </source>
</evidence>
<accession>A0A7J5ZR56</accession>
<evidence type="ECO:0000256" key="13">
    <source>
        <dbReference type="PIRSR" id="PIRSR613273-1"/>
    </source>
</evidence>
<protein>
    <recommendedName>
        <fullName evidence="18">Peptidase M12B domain-containing protein</fullName>
    </recommendedName>
</protein>
<proteinExistence type="predicted"/>
<dbReference type="Pfam" id="PF01562">
    <property type="entry name" value="Pep_M12B_propep"/>
    <property type="match status" value="1"/>
</dbReference>
<dbReference type="FunFam" id="3.40.390.10:FF:000001">
    <property type="entry name" value="A disintegrin and metalloproteinase with thrombospondin motifs 1"/>
    <property type="match status" value="1"/>
</dbReference>
<name>A0A7J5ZR56_AMEME</name>
<feature type="binding site" evidence="14 16">
    <location>
        <position position="363"/>
    </location>
    <ligand>
        <name>Zn(2+)</name>
        <dbReference type="ChEBI" id="CHEBI:29105"/>
        <note>catalytic</note>
    </ligand>
</feature>
<evidence type="ECO:0000256" key="11">
    <source>
        <dbReference type="ARBA" id="ARBA00023157"/>
    </source>
</evidence>
<keyword evidence="20" id="KW-1185">Reference proteome</keyword>
<dbReference type="InterPro" id="IPR013273">
    <property type="entry name" value="ADAMTS/ADAMTS-like"/>
</dbReference>
<dbReference type="SUPFAM" id="SSF82895">
    <property type="entry name" value="TSP-1 type 1 repeat"/>
    <property type="match status" value="1"/>
</dbReference>
<dbReference type="InterPro" id="IPR006586">
    <property type="entry name" value="ADAM_Cys-rich"/>
</dbReference>
<keyword evidence="3" id="KW-0272">Extracellular matrix</keyword>
<dbReference type="GO" id="GO:0006508">
    <property type="term" value="P:proteolysis"/>
    <property type="evidence" value="ECO:0007669"/>
    <property type="project" value="UniProtKB-KW"/>
</dbReference>
<feature type="binding site" evidence="14">
    <location>
        <position position="309"/>
    </location>
    <ligand>
        <name>Ca(2+)</name>
        <dbReference type="ChEBI" id="CHEBI:29108"/>
        <label>1</label>
    </ligand>
</feature>
<evidence type="ECO:0000256" key="2">
    <source>
        <dbReference type="ARBA" id="ARBA00022525"/>
    </source>
</evidence>
<feature type="disulfide bond" evidence="15">
    <location>
        <begin position="527"/>
        <end position="564"/>
    </location>
</feature>
<evidence type="ECO:0000256" key="17">
    <source>
        <dbReference type="SAM" id="SignalP"/>
    </source>
</evidence>
<feature type="binding site" evidence="14">
    <location>
        <position position="219"/>
    </location>
    <ligand>
        <name>Ca(2+)</name>
        <dbReference type="ChEBI" id="CHEBI:29108"/>
        <label>1</label>
    </ligand>
</feature>
<evidence type="ECO:0000313" key="19">
    <source>
        <dbReference type="EMBL" id="KAF4073075.1"/>
    </source>
</evidence>
<evidence type="ECO:0000256" key="15">
    <source>
        <dbReference type="PIRSR" id="PIRSR613273-3"/>
    </source>
</evidence>
<feature type="binding site" evidence="14">
    <location>
        <position position="219"/>
    </location>
    <ligand>
        <name>Ca(2+)</name>
        <dbReference type="ChEBI" id="CHEBI:29108"/>
        <label>2</label>
    </ligand>
</feature>
<dbReference type="InterPro" id="IPR050439">
    <property type="entry name" value="ADAMTS_ADAMTS-like"/>
</dbReference>